<feature type="domain" description="RRM" evidence="3">
    <location>
        <begin position="136"/>
        <end position="217"/>
    </location>
</feature>
<organism evidence="4 5">
    <name type="scientific">Encephalitozoon intestinalis (strain ATCC 50506)</name>
    <name type="common">Microsporidian parasite</name>
    <name type="synonym">Septata intestinalis</name>
    <dbReference type="NCBI Taxonomy" id="876142"/>
    <lineage>
        <taxon>Eukaryota</taxon>
        <taxon>Fungi</taxon>
        <taxon>Fungi incertae sedis</taxon>
        <taxon>Microsporidia</taxon>
        <taxon>Unikaryonidae</taxon>
        <taxon>Encephalitozoon</taxon>
    </lineage>
</organism>
<dbReference type="Gene3D" id="3.30.70.330">
    <property type="match status" value="1"/>
</dbReference>
<protein>
    <submittedName>
        <fullName evidence="4">Nucleolar transformer 2-like protein</fullName>
    </submittedName>
</protein>
<dbReference type="Proteomes" id="UP000002313">
    <property type="component" value="Chromosome VI"/>
</dbReference>
<dbReference type="InterPro" id="IPR000504">
    <property type="entry name" value="RRM_dom"/>
</dbReference>
<evidence type="ECO:0000256" key="1">
    <source>
        <dbReference type="PROSITE-ProRule" id="PRU00176"/>
    </source>
</evidence>
<dbReference type="RefSeq" id="XP_003072982.1">
    <property type="nucleotide sequence ID" value="XM_003072936.1"/>
</dbReference>
<dbReference type="PROSITE" id="PS50102">
    <property type="entry name" value="RRM"/>
    <property type="match status" value="1"/>
</dbReference>
<dbReference type="VEuPathDB" id="MicrosporidiaDB:Eint_060130"/>
<dbReference type="InterPro" id="IPR012677">
    <property type="entry name" value="Nucleotide-bd_a/b_plait_sf"/>
</dbReference>
<dbReference type="InterPro" id="IPR035979">
    <property type="entry name" value="RBD_domain_sf"/>
</dbReference>
<dbReference type="SUPFAM" id="SSF54928">
    <property type="entry name" value="RNA-binding domain, RBD"/>
    <property type="match status" value="1"/>
</dbReference>
<dbReference type="OrthoDB" id="439808at2759"/>
<dbReference type="SMART" id="SM00360">
    <property type="entry name" value="RRM"/>
    <property type="match status" value="1"/>
</dbReference>
<feature type="compositionally biased region" description="Basic and acidic residues" evidence="2">
    <location>
        <begin position="1"/>
        <end position="18"/>
    </location>
</feature>
<dbReference type="GO" id="GO:0003723">
    <property type="term" value="F:RNA binding"/>
    <property type="evidence" value="ECO:0007669"/>
    <property type="project" value="UniProtKB-UniRule"/>
</dbReference>
<feature type="region of interest" description="Disordered" evidence="2">
    <location>
        <begin position="1"/>
        <end position="43"/>
    </location>
</feature>
<reference evidence="4 5" key="2">
    <citation type="journal article" date="2012" name="Proc. Natl. Acad. Sci. U.S.A.">
        <title>Gain and loss of multiple functionally related, horizontally transferred genes in the reduced genomes of two microsporidian parasites.</title>
        <authorList>
            <person name="Pombert J.-F."/>
            <person name="Selman M."/>
            <person name="Burki F."/>
            <person name="Bardell F.T."/>
            <person name="Farinelli L."/>
            <person name="Solter L.F."/>
            <person name="Whitman D.W."/>
            <person name="Weiss L.M."/>
            <person name="Corradi N."/>
            <person name="Keeling P.J."/>
        </authorList>
    </citation>
    <scope>NUCLEOTIDE SEQUENCE [LARGE SCALE GENOMIC DNA]</scope>
    <source>
        <strain evidence="4 5">ATCC 50506</strain>
    </source>
</reference>
<keyword evidence="1" id="KW-0694">RNA-binding</keyword>
<evidence type="ECO:0000313" key="5">
    <source>
        <dbReference type="Proteomes" id="UP000002313"/>
    </source>
</evidence>
<dbReference type="GeneID" id="9699311"/>
<accession>E0S7E3</accession>
<gene>
    <name evidence="4" type="ORF">Eint_060130</name>
</gene>
<dbReference type="EMBL" id="CP001947">
    <property type="protein sequence ID" value="ADM11622.1"/>
    <property type="molecule type" value="Genomic_DNA"/>
</dbReference>
<dbReference type="InterPro" id="IPR050441">
    <property type="entry name" value="RBM"/>
</dbReference>
<dbReference type="PANTHER" id="PTHR48034">
    <property type="entry name" value="TRANSFORMER-2 SEX-DETERMINING PROTEIN-RELATED"/>
    <property type="match status" value="1"/>
</dbReference>
<evidence type="ECO:0000256" key="2">
    <source>
        <dbReference type="SAM" id="MobiDB-lite"/>
    </source>
</evidence>
<keyword evidence="5" id="KW-1185">Reference proteome</keyword>
<sequence length="217" mass="25314">MEKEEKEGKQDGRPKMKESSSGGNRAQGDRPYPPDWHNHYDELNRPRRRKICYQQGSSVQYRDRGNHLVRPSYTPYQRAWNTHGAHPSNRYETKEGRWNGPEMYPRSNEEYERQEPHFYKSEKYGVKAKRNGSPSKAIGVFGLGAYITEDDVKGFLREKISEITNYRVVIVYDKYNGMSKGYGFIQFDTVDDAITAKNRLVGQTIKGKEIRVDYSIE</sequence>
<feature type="region of interest" description="Disordered" evidence="2">
    <location>
        <begin position="79"/>
        <end position="110"/>
    </location>
</feature>
<evidence type="ECO:0000259" key="3">
    <source>
        <dbReference type="PROSITE" id="PS50102"/>
    </source>
</evidence>
<name>E0S7E3_ENCIT</name>
<evidence type="ECO:0000313" key="4">
    <source>
        <dbReference type="EMBL" id="ADM11622.1"/>
    </source>
</evidence>
<dbReference type="AlphaFoldDB" id="E0S7E3"/>
<dbReference type="HOGENOM" id="CLU_1288886_0_0_1"/>
<reference evidence="4 5" key="1">
    <citation type="journal article" date="2010" name="Nat. Commun.">
        <title>The complete sequence of the smallest known nuclear genome from the microsporidian Encephalitozoon intestinalis.</title>
        <authorList>
            <person name="Corradi N."/>
            <person name="Pombert J.-F."/>
            <person name="Farinelli L."/>
            <person name="Didier E.S."/>
            <person name="Keeling P.J."/>
        </authorList>
    </citation>
    <scope>NUCLEOTIDE SEQUENCE [LARGE SCALE GENOMIC DNA]</scope>
    <source>
        <strain evidence="4 5">ATCC 50506</strain>
    </source>
</reference>
<proteinExistence type="predicted"/>
<dbReference type="KEGG" id="ein:Eint_060130"/>
<dbReference type="Pfam" id="PF00076">
    <property type="entry name" value="RRM_1"/>
    <property type="match status" value="1"/>
</dbReference>